<dbReference type="AlphaFoldDB" id="A0A316DS68"/>
<gene>
    <name evidence="2" type="ORF">LX78_01370</name>
</gene>
<dbReference type="EMBL" id="QGGP01000002">
    <property type="protein sequence ID" value="PWK20019.1"/>
    <property type="molecule type" value="Genomic_DNA"/>
</dbReference>
<reference evidence="2 3" key="1">
    <citation type="submission" date="2018-05" db="EMBL/GenBank/DDBJ databases">
        <title>Genomic Encyclopedia of Archaeal and Bacterial Type Strains, Phase II (KMG-II): from individual species to whole genera.</title>
        <authorList>
            <person name="Goeker M."/>
        </authorList>
    </citation>
    <scope>NUCLEOTIDE SEQUENCE [LARGE SCALE GENOMIC DNA]</scope>
    <source>
        <strain evidence="2 3">DSM 22637</strain>
    </source>
</reference>
<proteinExistence type="predicted"/>
<accession>A0A316DS68</accession>
<keyword evidence="3" id="KW-1185">Reference proteome</keyword>
<evidence type="ECO:0000313" key="2">
    <source>
        <dbReference type="EMBL" id="PWK20019.1"/>
    </source>
</evidence>
<evidence type="ECO:0000313" key="3">
    <source>
        <dbReference type="Proteomes" id="UP000245430"/>
    </source>
</evidence>
<comment type="caution">
    <text evidence="2">The sequence shown here is derived from an EMBL/GenBank/DDBJ whole genome shotgun (WGS) entry which is preliminary data.</text>
</comment>
<evidence type="ECO:0000259" key="1">
    <source>
        <dbReference type="Pfam" id="PF09407"/>
    </source>
</evidence>
<dbReference type="InterPro" id="IPR018547">
    <property type="entry name" value="AbiEi_C"/>
</dbReference>
<name>A0A316DS68_9FLAO</name>
<dbReference type="RefSeq" id="WP_109681878.1">
    <property type="nucleotide sequence ID" value="NZ_QGGP01000002.1"/>
</dbReference>
<dbReference type="OrthoDB" id="42441at2"/>
<feature type="domain" description="AbiEi antitoxin C-terminal" evidence="1">
    <location>
        <begin position="76"/>
        <end position="217"/>
    </location>
</feature>
<dbReference type="Proteomes" id="UP000245430">
    <property type="component" value="Unassembled WGS sequence"/>
</dbReference>
<sequence length="269" mass="30920">MKEGALSYNYLEEFLDKIRAKGRFAFTLDEVKSQFNISDKAISQNLYRLKSKNKIVQIRKEFYTILPPEYAHQGIIPTNLFLDDMMLALNKEYYLGLISAAAIHGASHQQSMETFVITEKPALRNVKNKKLKINFYVKNCWNKEDILQVKTDAGYMNVSSPELTALDLLYYIGSLGMNRVITILEELFEVVKASELKKVAKNYPQKAAIQRLGYLSETILNNQKFSDILYESINLKKGANIPLMPGRNRKGKINTKWKIIHNVKIESDL</sequence>
<protein>
    <submittedName>
        <fullName evidence="2">Putative transcriptional regulator of viral defense system</fullName>
    </submittedName>
</protein>
<organism evidence="2 3">
    <name type="scientific">Xanthomarina spongicola</name>
    <dbReference type="NCBI Taxonomy" id="570520"/>
    <lineage>
        <taxon>Bacteria</taxon>
        <taxon>Pseudomonadati</taxon>
        <taxon>Bacteroidota</taxon>
        <taxon>Flavobacteriia</taxon>
        <taxon>Flavobacteriales</taxon>
        <taxon>Flavobacteriaceae</taxon>
        <taxon>Xanthomarina</taxon>
    </lineage>
</organism>
<dbReference type="Pfam" id="PF09407">
    <property type="entry name" value="AbiEi_1"/>
    <property type="match status" value="1"/>
</dbReference>